<comment type="caution">
    <text evidence="2">The sequence shown here is derived from an EMBL/GenBank/DDBJ whole genome shotgun (WGS) entry which is preliminary data.</text>
</comment>
<evidence type="ECO:0000256" key="1">
    <source>
        <dbReference type="SAM" id="Phobius"/>
    </source>
</evidence>
<proteinExistence type="predicted"/>
<name>X0U6E3_9ZZZZ</name>
<dbReference type="EMBL" id="BARS01022542">
    <property type="protein sequence ID" value="GAG01354.1"/>
    <property type="molecule type" value="Genomic_DNA"/>
</dbReference>
<sequence length="65" mass="7416">LRVMVDVLPPDKVIEGDPWGIPIIFPALFVSLLSLFGVSFLTKKPKPEELTKFFPEKKKEYQKIG</sequence>
<keyword evidence="1" id="KW-0472">Membrane</keyword>
<feature type="transmembrane region" description="Helical" evidence="1">
    <location>
        <begin position="20"/>
        <end position="42"/>
    </location>
</feature>
<evidence type="ECO:0000313" key="2">
    <source>
        <dbReference type="EMBL" id="GAG01354.1"/>
    </source>
</evidence>
<keyword evidence="1" id="KW-0812">Transmembrane</keyword>
<reference evidence="2" key="1">
    <citation type="journal article" date="2014" name="Front. Microbiol.">
        <title>High frequency of phylogenetically diverse reductive dehalogenase-homologous genes in deep subseafloor sedimentary metagenomes.</title>
        <authorList>
            <person name="Kawai M."/>
            <person name="Futagami T."/>
            <person name="Toyoda A."/>
            <person name="Takaki Y."/>
            <person name="Nishi S."/>
            <person name="Hori S."/>
            <person name="Arai W."/>
            <person name="Tsubouchi T."/>
            <person name="Morono Y."/>
            <person name="Uchiyama I."/>
            <person name="Ito T."/>
            <person name="Fujiyama A."/>
            <person name="Inagaki F."/>
            <person name="Takami H."/>
        </authorList>
    </citation>
    <scope>NUCLEOTIDE SEQUENCE</scope>
    <source>
        <strain evidence="2">Expedition CK06-06</strain>
    </source>
</reference>
<feature type="non-terminal residue" evidence="2">
    <location>
        <position position="1"/>
    </location>
</feature>
<organism evidence="2">
    <name type="scientific">marine sediment metagenome</name>
    <dbReference type="NCBI Taxonomy" id="412755"/>
    <lineage>
        <taxon>unclassified sequences</taxon>
        <taxon>metagenomes</taxon>
        <taxon>ecological metagenomes</taxon>
    </lineage>
</organism>
<protein>
    <submittedName>
        <fullName evidence="2">Uncharacterized protein</fullName>
    </submittedName>
</protein>
<accession>X0U6E3</accession>
<keyword evidence="1" id="KW-1133">Transmembrane helix</keyword>
<gene>
    <name evidence="2" type="ORF">S01H1_36031</name>
</gene>
<dbReference type="AlphaFoldDB" id="X0U6E3"/>